<sequence length="191" mass="21571">MILHEAQFKELISNSGWINQAIDIAETLAIPNYYIAGGVVAQVIWNQLTGQDIHSNIKDVDVIYFDASESKAQRAEREASFTALSKNQFLPDMTNQAFVHEWYRNQSGGQVKPLTSAGHGIDTWLSAFAVGIRGRDYQIYAPYGLTDLFAMQLRPNSLQMGKAVYLKMVAGYTRRWPQLRADPWDDSSQDH</sequence>
<dbReference type="EMBL" id="JAAOLX010000001">
    <property type="protein sequence ID" value="NHQ85032.1"/>
    <property type="molecule type" value="Genomic_DNA"/>
</dbReference>
<proteinExistence type="predicted"/>
<keyword evidence="2" id="KW-1185">Reference proteome</keyword>
<dbReference type="Proteomes" id="UP000712570">
    <property type="component" value="Unassembled WGS sequence"/>
</dbReference>
<dbReference type="RefSeq" id="WP_166821723.1">
    <property type="nucleotide sequence ID" value="NZ_JAAOLX010000001.1"/>
</dbReference>
<accession>A0ABX0KSJ3</accession>
<organism evidence="1 2">
    <name type="scientific">Iodobacter violaceini</name>
    <dbReference type="NCBI Taxonomy" id="3044271"/>
    <lineage>
        <taxon>Bacteria</taxon>
        <taxon>Pseudomonadati</taxon>
        <taxon>Pseudomonadota</taxon>
        <taxon>Betaproteobacteria</taxon>
        <taxon>Neisseriales</taxon>
        <taxon>Chitinibacteraceae</taxon>
        <taxon>Iodobacter</taxon>
    </lineage>
</organism>
<name>A0ABX0KSJ3_9NEIS</name>
<evidence type="ECO:0000313" key="2">
    <source>
        <dbReference type="Proteomes" id="UP000712570"/>
    </source>
</evidence>
<reference evidence="1 2" key="1">
    <citation type="submission" date="2020-03" db="EMBL/GenBank/DDBJ databases">
        <title>Draft genome sequence of environmentally isolated violet-colored cultures.</title>
        <authorList>
            <person name="Wilson H.S."/>
        </authorList>
    </citation>
    <scope>NUCLEOTIDE SEQUENCE [LARGE SCALE GENOMIC DNA]</scope>
    <source>
        <strain evidence="1 2">HSC-16F04</strain>
    </source>
</reference>
<dbReference type="PANTHER" id="PTHR39166">
    <property type="entry name" value="BLL1166 PROTEIN"/>
    <property type="match status" value="1"/>
</dbReference>
<dbReference type="InterPro" id="IPR009267">
    <property type="entry name" value="NTP_transf_6"/>
</dbReference>
<comment type="caution">
    <text evidence="1">The sequence shown here is derived from an EMBL/GenBank/DDBJ whole genome shotgun (WGS) entry which is preliminary data.</text>
</comment>
<dbReference type="Pfam" id="PF06042">
    <property type="entry name" value="NTP_transf_6"/>
    <property type="match status" value="1"/>
</dbReference>
<protein>
    <submittedName>
        <fullName evidence="1">Nucleotidyltransferase family protein</fullName>
    </submittedName>
</protein>
<dbReference type="PANTHER" id="PTHR39166:SF1">
    <property type="entry name" value="BLL1166 PROTEIN"/>
    <property type="match status" value="1"/>
</dbReference>
<gene>
    <name evidence="1" type="ORF">HA050_02770</name>
</gene>
<evidence type="ECO:0000313" key="1">
    <source>
        <dbReference type="EMBL" id="NHQ85032.1"/>
    </source>
</evidence>